<feature type="transmembrane region" description="Helical" evidence="1">
    <location>
        <begin position="6"/>
        <end position="25"/>
    </location>
</feature>
<feature type="transmembrane region" description="Helical" evidence="1">
    <location>
        <begin position="84"/>
        <end position="116"/>
    </location>
</feature>
<gene>
    <name evidence="2" type="ORF">COT24_02880</name>
</gene>
<feature type="transmembrane region" description="Helical" evidence="1">
    <location>
        <begin position="136"/>
        <end position="159"/>
    </location>
</feature>
<evidence type="ECO:0000256" key="1">
    <source>
        <dbReference type="SAM" id="Phobius"/>
    </source>
</evidence>
<keyword evidence="1" id="KW-0472">Membrane</keyword>
<accession>A0A2H0YVN1</accession>
<sequence length="165" mass="18061">MTFSHLVIVIISLLIMLSGLIGVILPFFPGIILIWVVLFIYSSITQFQVVTLDYLFLATLIAFIALFLDYVAEYWGTKRFNASIWGVGGAIMGGILGSVFGWLPALFIGPFVGAMAGEVFSGRDEIFKIELKTYTIIGFVGGTLIKVSAGVAMIGLFIYKIIQNF</sequence>
<feature type="transmembrane region" description="Helical" evidence="1">
    <location>
        <begin position="55"/>
        <end position="72"/>
    </location>
</feature>
<comment type="caution">
    <text evidence="2">The sequence shown here is derived from an EMBL/GenBank/DDBJ whole genome shotgun (WGS) entry which is preliminary data.</text>
</comment>
<dbReference type="PANTHER" id="PTHR39165">
    <property type="entry name" value="IG HYPOTHETICAL 17883"/>
    <property type="match status" value="1"/>
</dbReference>
<evidence type="ECO:0000313" key="2">
    <source>
        <dbReference type="EMBL" id="PIS42558.1"/>
    </source>
</evidence>
<evidence type="ECO:0000313" key="3">
    <source>
        <dbReference type="Proteomes" id="UP000231542"/>
    </source>
</evidence>
<dbReference type="InterPro" id="IPR007403">
    <property type="entry name" value="DUF456"/>
</dbReference>
<evidence type="ECO:0008006" key="4">
    <source>
        <dbReference type="Google" id="ProtNLM"/>
    </source>
</evidence>
<dbReference type="EMBL" id="PEXU01000035">
    <property type="protein sequence ID" value="PIS42558.1"/>
    <property type="molecule type" value="Genomic_DNA"/>
</dbReference>
<keyword evidence="1" id="KW-0812">Transmembrane</keyword>
<proteinExistence type="predicted"/>
<dbReference type="AlphaFoldDB" id="A0A2H0YVN1"/>
<reference evidence="2 3" key="1">
    <citation type="submission" date="2017-09" db="EMBL/GenBank/DDBJ databases">
        <title>Depth-based differentiation of microbial function through sediment-hosted aquifers and enrichment of novel symbionts in the deep terrestrial subsurface.</title>
        <authorList>
            <person name="Probst A.J."/>
            <person name="Ladd B."/>
            <person name="Jarett J.K."/>
            <person name="Geller-Mcgrath D.E."/>
            <person name="Sieber C.M."/>
            <person name="Emerson J.B."/>
            <person name="Anantharaman K."/>
            <person name="Thomas B.C."/>
            <person name="Malmstrom R."/>
            <person name="Stieglmeier M."/>
            <person name="Klingl A."/>
            <person name="Woyke T."/>
            <person name="Ryan C.M."/>
            <person name="Banfield J.F."/>
        </authorList>
    </citation>
    <scope>NUCLEOTIDE SEQUENCE [LARGE SCALE GENOMIC DNA]</scope>
    <source>
        <strain evidence="2">CG08_land_8_20_14_0_20_40_16</strain>
    </source>
</reference>
<dbReference type="Proteomes" id="UP000231542">
    <property type="component" value="Unassembled WGS sequence"/>
</dbReference>
<organism evidence="2 3">
    <name type="scientific">Candidatus Kerfeldbacteria bacterium CG08_land_8_20_14_0_20_40_16</name>
    <dbReference type="NCBI Taxonomy" id="2014244"/>
    <lineage>
        <taxon>Bacteria</taxon>
        <taxon>Candidatus Kerfeldiibacteriota</taxon>
    </lineage>
</organism>
<keyword evidence="1" id="KW-1133">Transmembrane helix</keyword>
<dbReference type="Pfam" id="PF04306">
    <property type="entry name" value="DUF456"/>
    <property type="match status" value="1"/>
</dbReference>
<name>A0A2H0YVN1_9BACT</name>
<protein>
    <recommendedName>
        <fullName evidence="4">DUF456 domain-containing protein</fullName>
    </recommendedName>
</protein>
<dbReference type="PANTHER" id="PTHR39165:SF1">
    <property type="entry name" value="DUF456 DOMAIN-CONTAINING PROTEIN"/>
    <property type="match status" value="1"/>
</dbReference>